<feature type="binding site" evidence="2">
    <location>
        <begin position="261"/>
        <end position="265"/>
    </location>
    <ligand>
        <name>FAD</name>
        <dbReference type="ChEBI" id="CHEBI:57692"/>
    </ligand>
</feature>
<feature type="binding site" evidence="2">
    <location>
        <begin position="278"/>
        <end position="285"/>
    </location>
    <ligand>
        <name>FAD</name>
        <dbReference type="ChEBI" id="CHEBI:57692"/>
    </ligand>
</feature>
<dbReference type="Gene3D" id="3.40.50.1220">
    <property type="entry name" value="TPP-binding domain"/>
    <property type="match status" value="1"/>
</dbReference>
<protein>
    <submittedName>
        <fullName evidence="4">Electron transfer flavoprotein subunit alpha/FixB family protein</fullName>
    </submittedName>
</protein>
<evidence type="ECO:0000259" key="3">
    <source>
        <dbReference type="SMART" id="SM00893"/>
    </source>
</evidence>
<dbReference type="InterPro" id="IPR014731">
    <property type="entry name" value="ETF_asu_C"/>
</dbReference>
<keyword evidence="2" id="KW-0285">Flavoprotein</keyword>
<dbReference type="SUPFAM" id="SSF52467">
    <property type="entry name" value="DHS-like NAD/FAD-binding domain"/>
    <property type="match status" value="1"/>
</dbReference>
<dbReference type="Gene3D" id="3.40.50.620">
    <property type="entry name" value="HUPs"/>
    <property type="match status" value="1"/>
</dbReference>
<dbReference type="AlphaFoldDB" id="A0A8D5A5E0"/>
<feature type="binding site" evidence="2">
    <location>
        <begin position="247"/>
        <end position="248"/>
    </location>
    <ligand>
        <name>FAD</name>
        <dbReference type="ChEBI" id="CHEBI:57692"/>
    </ligand>
</feature>
<keyword evidence="5" id="KW-1185">Reference proteome</keyword>
<dbReference type="PANTHER" id="PTHR43153:SF1">
    <property type="entry name" value="ELECTRON TRANSFER FLAVOPROTEIN SUBUNIT ALPHA, MITOCHONDRIAL"/>
    <property type="match status" value="1"/>
</dbReference>
<dbReference type="PIRSF" id="PIRSF000089">
    <property type="entry name" value="Electra_flavoP_a"/>
    <property type="match status" value="1"/>
</dbReference>
<dbReference type="KEGG" id="dho:Dia5BBH33_06060"/>
<sequence length="336" mass="36574">MDFSDYKGIYVVGALFDGHIRKFTGEFTGEARALADKSGEEVSVVLLGSDLKDDPQSLIALGADHVYVMDDPLLAHYDGQAYQKVLVKFFREKKPSTVIFGATPKGRDLAPRIAADLVCGVTADVTELDIDQDTGLVICSRPAMSGNILADIISPDYRPQVCTVRPGIFRSPAPDASRKGEAVHVKVELEQSDIGTILKEILKGEKDEHPIETAKVVVAGGRGFHSKEEWDRLYELSELLGGSVGCSRPICELGWEPKSHQIGQTGKGVAPKVYFAFGISGVMQHMCAVNADIIIAVNKDPNAPIMAMADYAVVADIKEFIPRFIDKIKELKAEKE</sequence>
<evidence type="ECO:0000313" key="5">
    <source>
        <dbReference type="Proteomes" id="UP000320585"/>
    </source>
</evidence>
<dbReference type="Proteomes" id="UP000320585">
    <property type="component" value="Chromosome"/>
</dbReference>
<feature type="binding site" evidence="2">
    <location>
        <begin position="316"/>
        <end position="317"/>
    </location>
    <ligand>
        <name>FAD</name>
        <dbReference type="ChEBI" id="CHEBI:57692"/>
    </ligand>
</feature>
<feature type="domain" description="Electron transfer flavoprotein alpha/beta-subunit N-terminal" evidence="3">
    <location>
        <begin position="9"/>
        <end position="198"/>
    </location>
</feature>
<dbReference type="SUPFAM" id="SSF52402">
    <property type="entry name" value="Adenine nucleotide alpha hydrolases-like"/>
    <property type="match status" value="1"/>
</dbReference>
<proteinExistence type="inferred from homology"/>
<gene>
    <name evidence="4" type="ORF">Dia5BBH33_06060</name>
</gene>
<comment type="similarity">
    <text evidence="1">Belongs to the ETF alpha-subunit/FixB family.</text>
</comment>
<dbReference type="Pfam" id="PF01012">
    <property type="entry name" value="ETF"/>
    <property type="match status" value="1"/>
</dbReference>
<dbReference type="InterPro" id="IPR014730">
    <property type="entry name" value="ETF_a/b_N"/>
</dbReference>
<dbReference type="Pfam" id="PF00766">
    <property type="entry name" value="ETF_alpha"/>
    <property type="match status" value="1"/>
</dbReference>
<reference evidence="5" key="1">
    <citation type="submission" date="2019-05" db="EMBL/GenBank/DDBJ databases">
        <title>Complete genome sequencing of Dialister sp. strain 5BBH33.</title>
        <authorList>
            <person name="Sakamoto M."/>
            <person name="Murakami T."/>
            <person name="Mori H."/>
        </authorList>
    </citation>
    <scope>NUCLEOTIDE SEQUENCE [LARGE SCALE GENOMIC DNA]</scope>
    <source>
        <strain evidence="5">5BBH33</strain>
    </source>
</reference>
<dbReference type="PANTHER" id="PTHR43153">
    <property type="entry name" value="ELECTRON TRANSFER FLAVOPROTEIN ALPHA"/>
    <property type="match status" value="1"/>
</dbReference>
<comment type="cofactor">
    <cofactor evidence="2">
        <name>FAD</name>
        <dbReference type="ChEBI" id="CHEBI:57692"/>
    </cofactor>
    <text evidence="2">Binds 1 FAD per dimer.</text>
</comment>
<feature type="binding site" evidence="2">
    <location>
        <position position="222"/>
    </location>
    <ligand>
        <name>FAD</name>
        <dbReference type="ChEBI" id="CHEBI:57692"/>
    </ligand>
</feature>
<dbReference type="InterPro" id="IPR001308">
    <property type="entry name" value="ETF_a/FixB"/>
</dbReference>
<dbReference type="RefSeq" id="WP_143332358.1">
    <property type="nucleotide sequence ID" value="NZ_AP019697.1"/>
</dbReference>
<evidence type="ECO:0000256" key="1">
    <source>
        <dbReference type="ARBA" id="ARBA00005817"/>
    </source>
</evidence>
<dbReference type="GeneID" id="92715822"/>
<evidence type="ECO:0000313" key="4">
    <source>
        <dbReference type="EMBL" id="BBK24671.1"/>
    </source>
</evidence>
<organism evidence="4 5">
    <name type="scientific">Dialister hominis</name>
    <dbReference type="NCBI Taxonomy" id="2582419"/>
    <lineage>
        <taxon>Bacteria</taxon>
        <taxon>Bacillati</taxon>
        <taxon>Bacillota</taxon>
        <taxon>Negativicutes</taxon>
        <taxon>Veillonellales</taxon>
        <taxon>Veillonellaceae</taxon>
        <taxon>Dialister</taxon>
    </lineage>
</organism>
<dbReference type="OrthoDB" id="9770286at2"/>
<dbReference type="GO" id="GO:0033539">
    <property type="term" value="P:fatty acid beta-oxidation using acyl-CoA dehydrogenase"/>
    <property type="evidence" value="ECO:0007669"/>
    <property type="project" value="TreeGrafter"/>
</dbReference>
<dbReference type="GO" id="GO:0050660">
    <property type="term" value="F:flavin adenine dinucleotide binding"/>
    <property type="evidence" value="ECO:0007669"/>
    <property type="project" value="InterPro"/>
</dbReference>
<dbReference type="InterPro" id="IPR033947">
    <property type="entry name" value="ETF_alpha_N"/>
</dbReference>
<feature type="binding site" evidence="2">
    <location>
        <position position="298"/>
    </location>
    <ligand>
        <name>FAD</name>
        <dbReference type="ChEBI" id="CHEBI:57692"/>
    </ligand>
</feature>
<dbReference type="SMART" id="SM00893">
    <property type="entry name" value="ETF"/>
    <property type="match status" value="1"/>
</dbReference>
<dbReference type="InterPro" id="IPR029035">
    <property type="entry name" value="DHS-like_NAD/FAD-binding_dom"/>
</dbReference>
<evidence type="ECO:0000256" key="2">
    <source>
        <dbReference type="PIRSR" id="PIRSR000089-1"/>
    </source>
</evidence>
<dbReference type="EMBL" id="AP019697">
    <property type="protein sequence ID" value="BBK24671.1"/>
    <property type="molecule type" value="Genomic_DNA"/>
</dbReference>
<dbReference type="GO" id="GO:0009055">
    <property type="term" value="F:electron transfer activity"/>
    <property type="evidence" value="ECO:0007669"/>
    <property type="project" value="InterPro"/>
</dbReference>
<keyword evidence="2" id="KW-0274">FAD</keyword>
<name>A0A8D5A5E0_9FIRM</name>
<accession>A0A8D5A5E0</accession>
<dbReference type="InterPro" id="IPR014729">
    <property type="entry name" value="Rossmann-like_a/b/a_fold"/>
</dbReference>
<dbReference type="CDD" id="cd01715">
    <property type="entry name" value="ETF_alpha"/>
    <property type="match status" value="1"/>
</dbReference>